<keyword evidence="3" id="KW-1185">Reference proteome</keyword>
<organism evidence="2 3">
    <name type="scientific">Actinopolyspora mortivallis</name>
    <dbReference type="NCBI Taxonomy" id="33906"/>
    <lineage>
        <taxon>Bacteria</taxon>
        <taxon>Bacillati</taxon>
        <taxon>Actinomycetota</taxon>
        <taxon>Actinomycetes</taxon>
        <taxon>Actinopolysporales</taxon>
        <taxon>Actinopolysporaceae</taxon>
        <taxon>Actinopolyspora</taxon>
    </lineage>
</organism>
<dbReference type="InParanoid" id="A0A2T0GU99"/>
<dbReference type="EMBL" id="PVSR01000027">
    <property type="protein sequence ID" value="PRW62698.1"/>
    <property type="molecule type" value="Genomic_DNA"/>
</dbReference>
<proteinExistence type="predicted"/>
<dbReference type="AlphaFoldDB" id="A0A2T0GU99"/>
<dbReference type="Pfam" id="PF04149">
    <property type="entry name" value="DUF397"/>
    <property type="match status" value="1"/>
</dbReference>
<evidence type="ECO:0000259" key="1">
    <source>
        <dbReference type="Pfam" id="PF04149"/>
    </source>
</evidence>
<feature type="domain" description="DUF397" evidence="1">
    <location>
        <begin position="8"/>
        <end position="59"/>
    </location>
</feature>
<gene>
    <name evidence="2" type="ORF">CEP50_14265</name>
</gene>
<protein>
    <submittedName>
        <fullName evidence="2">DUF397 domain-containing protein</fullName>
    </submittedName>
</protein>
<sequence length="60" mass="6799">MTPRLETLRWRTSSYSDNGACVEVAALPGAVAARDSEERRGPVLTFDHRQWRAFLHSLRG</sequence>
<dbReference type="RefSeq" id="WP_106114473.1">
    <property type="nucleotide sequence ID" value="NZ_PVSR01000027.1"/>
</dbReference>
<dbReference type="STRING" id="1050202.GCA_000384035_02841"/>
<name>A0A2T0GU99_ACTMO</name>
<dbReference type="InterPro" id="IPR007278">
    <property type="entry name" value="DUF397"/>
</dbReference>
<evidence type="ECO:0000313" key="2">
    <source>
        <dbReference type="EMBL" id="PRW62698.1"/>
    </source>
</evidence>
<comment type="caution">
    <text evidence="2">The sequence shown here is derived from an EMBL/GenBank/DDBJ whole genome shotgun (WGS) entry which is preliminary data.</text>
</comment>
<evidence type="ECO:0000313" key="3">
    <source>
        <dbReference type="Proteomes" id="UP000239352"/>
    </source>
</evidence>
<reference evidence="2 3" key="1">
    <citation type="submission" date="2018-03" db="EMBL/GenBank/DDBJ databases">
        <title>Actinopolyspora mortivallis from Sahara, screening for active biomolecules.</title>
        <authorList>
            <person name="Selama O."/>
            <person name="Wellington E.M.H."/>
            <person name="Hacene H."/>
        </authorList>
    </citation>
    <scope>NUCLEOTIDE SEQUENCE [LARGE SCALE GENOMIC DNA]</scope>
    <source>
        <strain evidence="2 3">M5A</strain>
    </source>
</reference>
<dbReference type="Proteomes" id="UP000239352">
    <property type="component" value="Unassembled WGS sequence"/>
</dbReference>
<accession>A0A2T0GU99</accession>